<proteinExistence type="predicted"/>
<comment type="caution">
    <text evidence="1">The sequence shown here is derived from an EMBL/GenBank/DDBJ whole genome shotgun (WGS) entry which is preliminary data.</text>
</comment>
<dbReference type="EMBL" id="JRPK02000003">
    <property type="protein sequence ID" value="TLD99388.1"/>
    <property type="molecule type" value="Genomic_DNA"/>
</dbReference>
<protein>
    <submittedName>
        <fullName evidence="1">Uncharacterized protein</fullName>
    </submittedName>
</protein>
<accession>A0A4U8TIN7</accession>
<organism evidence="1 2">
    <name type="scientific">Helicobacter trogontum</name>
    <dbReference type="NCBI Taxonomy" id="50960"/>
    <lineage>
        <taxon>Bacteria</taxon>
        <taxon>Pseudomonadati</taxon>
        <taxon>Campylobacterota</taxon>
        <taxon>Epsilonproteobacteria</taxon>
        <taxon>Campylobacterales</taxon>
        <taxon>Helicobacteraceae</taxon>
        <taxon>Helicobacter</taxon>
    </lineage>
</organism>
<evidence type="ECO:0000313" key="2">
    <source>
        <dbReference type="Proteomes" id="UP000029861"/>
    </source>
</evidence>
<gene>
    <name evidence="1" type="ORF">LS80_001720</name>
</gene>
<dbReference type="AlphaFoldDB" id="A0A4U8TIN7"/>
<name>A0A4U8TIN7_9HELI</name>
<sequence>MISNDNRFFENKMNTDNIPSSSNSILKPIMVTIVSSGEKLMSSIFENNGLIMKIVEEDLKKSA</sequence>
<evidence type="ECO:0000313" key="1">
    <source>
        <dbReference type="EMBL" id="TLD99388.1"/>
    </source>
</evidence>
<dbReference type="RefSeq" id="WP_034321398.1">
    <property type="nucleotide sequence ID" value="NZ_FZNF01000010.1"/>
</dbReference>
<reference evidence="1 2" key="1">
    <citation type="journal article" date="2014" name="Genome Announc.">
        <title>Draft genome sequences of eight enterohepatic helicobacter species isolated from both laboratory and wild rodents.</title>
        <authorList>
            <person name="Sheh A."/>
            <person name="Shen Z."/>
            <person name="Fox J.G."/>
        </authorList>
    </citation>
    <scope>NUCLEOTIDE SEQUENCE [LARGE SCALE GENOMIC DNA]</scope>
    <source>
        <strain evidence="1 2">ATCC 49310</strain>
    </source>
</reference>
<dbReference type="Proteomes" id="UP000029861">
    <property type="component" value="Unassembled WGS sequence"/>
</dbReference>